<dbReference type="GO" id="GO:0015937">
    <property type="term" value="P:coenzyme A biosynthetic process"/>
    <property type="evidence" value="ECO:0007669"/>
    <property type="project" value="UniProtKB-UniRule"/>
</dbReference>
<comment type="catalytic activity">
    <reaction evidence="5">
        <text>3'-dephospho-CoA + ATP = ADP + CoA + H(+)</text>
        <dbReference type="Rhea" id="RHEA:18245"/>
        <dbReference type="ChEBI" id="CHEBI:15378"/>
        <dbReference type="ChEBI" id="CHEBI:30616"/>
        <dbReference type="ChEBI" id="CHEBI:57287"/>
        <dbReference type="ChEBI" id="CHEBI:57328"/>
        <dbReference type="ChEBI" id="CHEBI:456216"/>
        <dbReference type="EC" id="2.7.1.24"/>
    </reaction>
</comment>
<dbReference type="OrthoDB" id="9812943at2"/>
<dbReference type="EC" id="2.7.1.24" evidence="5 6"/>
<keyword evidence="8" id="KW-1185">Reference proteome</keyword>
<accession>U2FEZ4</accession>
<keyword evidence="3 5" id="KW-0067">ATP-binding</keyword>
<evidence type="ECO:0000256" key="4">
    <source>
        <dbReference type="ARBA" id="ARBA00022993"/>
    </source>
</evidence>
<dbReference type="Proteomes" id="UP000005707">
    <property type="component" value="Unassembled WGS sequence"/>
</dbReference>
<keyword evidence="5 7" id="KW-0418">Kinase</keyword>
<keyword evidence="5" id="KW-0963">Cytoplasm</keyword>
<dbReference type="Gene3D" id="3.40.50.300">
    <property type="entry name" value="P-loop containing nucleotide triphosphate hydrolases"/>
    <property type="match status" value="1"/>
</dbReference>
<dbReference type="CDD" id="cd02022">
    <property type="entry name" value="DPCK"/>
    <property type="match status" value="1"/>
</dbReference>
<feature type="binding site" evidence="5">
    <location>
        <begin position="12"/>
        <end position="17"/>
    </location>
    <ligand>
        <name>ATP</name>
        <dbReference type="ChEBI" id="CHEBI:30616"/>
    </ligand>
</feature>
<reference evidence="7 8" key="2">
    <citation type="journal article" date="2013" name="PLoS ONE">
        <title>INDIGO - INtegrated Data Warehouse of MIcrobial GenOmes with Examples from the Red Sea Extremophiles.</title>
        <authorList>
            <person name="Alam I."/>
            <person name="Antunes A."/>
            <person name="Kamau A.A."/>
            <person name="Ba Alawi W."/>
            <person name="Kalkatawi M."/>
            <person name="Stingl U."/>
            <person name="Bajic V.B."/>
        </authorList>
    </citation>
    <scope>NUCLEOTIDE SEQUENCE [LARGE SCALE GENOMIC DNA]</scope>
    <source>
        <strain evidence="7 8">SSD-17B</strain>
    </source>
</reference>
<evidence type="ECO:0000256" key="3">
    <source>
        <dbReference type="ARBA" id="ARBA00022840"/>
    </source>
</evidence>
<gene>
    <name evidence="5 7" type="primary">coaE</name>
    <name evidence="7" type="ORF">HLPCO_002412</name>
</gene>
<dbReference type="InterPro" id="IPR027417">
    <property type="entry name" value="P-loop_NTPase"/>
</dbReference>
<dbReference type="STRING" id="1033810.HLPCO_002412"/>
<protein>
    <recommendedName>
        <fullName evidence="5 6">Dephospho-CoA kinase</fullName>
        <ecNumber evidence="5 6">2.7.1.24</ecNumber>
    </recommendedName>
    <alternativeName>
        <fullName evidence="5">Dephosphocoenzyme A kinase</fullName>
    </alternativeName>
</protein>
<dbReference type="eggNOG" id="COG0237">
    <property type="taxonomic scope" value="Bacteria"/>
</dbReference>
<evidence type="ECO:0000256" key="5">
    <source>
        <dbReference type="HAMAP-Rule" id="MF_00376"/>
    </source>
</evidence>
<evidence type="ECO:0000256" key="6">
    <source>
        <dbReference type="NCBIfam" id="TIGR00152"/>
    </source>
</evidence>
<comment type="subcellular location">
    <subcellularLocation>
        <location evidence="5">Cytoplasm</location>
    </subcellularLocation>
</comment>
<comment type="caution">
    <text evidence="7">The sequence shown here is derived from an EMBL/GenBank/DDBJ whole genome shotgun (WGS) entry which is preliminary data.</text>
</comment>
<keyword evidence="5 7" id="KW-0808">Transferase</keyword>
<dbReference type="PANTHER" id="PTHR10695:SF46">
    <property type="entry name" value="BIFUNCTIONAL COENZYME A SYNTHASE-RELATED"/>
    <property type="match status" value="1"/>
</dbReference>
<evidence type="ECO:0000313" key="7">
    <source>
        <dbReference type="EMBL" id="ERJ11500.1"/>
    </source>
</evidence>
<dbReference type="NCBIfam" id="TIGR00152">
    <property type="entry name" value="dephospho-CoA kinase"/>
    <property type="match status" value="1"/>
</dbReference>
<organism evidence="7 8">
    <name type="scientific">Haloplasma contractile SSD-17B</name>
    <dbReference type="NCBI Taxonomy" id="1033810"/>
    <lineage>
        <taxon>Bacteria</taxon>
        <taxon>Bacillati</taxon>
        <taxon>Mycoplasmatota</taxon>
        <taxon>Mollicutes</taxon>
        <taxon>Haloplasmatales</taxon>
        <taxon>Haloplasmataceae</taxon>
        <taxon>Haloplasma</taxon>
    </lineage>
</organism>
<dbReference type="FunCoup" id="U2FEZ4">
    <property type="interactions" value="367"/>
</dbReference>
<dbReference type="InParanoid" id="U2FEZ4"/>
<comment type="function">
    <text evidence="5">Catalyzes the phosphorylation of the 3'-hydroxyl group of dephosphocoenzyme A to form coenzyme A.</text>
</comment>
<dbReference type="EMBL" id="AFNU02000010">
    <property type="protein sequence ID" value="ERJ11500.1"/>
    <property type="molecule type" value="Genomic_DNA"/>
</dbReference>
<dbReference type="GO" id="GO:0005737">
    <property type="term" value="C:cytoplasm"/>
    <property type="evidence" value="ECO:0007669"/>
    <property type="project" value="UniProtKB-SubCell"/>
</dbReference>
<reference evidence="7 8" key="1">
    <citation type="journal article" date="2011" name="J. Bacteriol.">
        <title>Genome sequence of Haloplasma contractile, an unusual contractile bacterium from a deep-sea anoxic brine lake.</title>
        <authorList>
            <person name="Antunes A."/>
            <person name="Alam I."/>
            <person name="El Dorry H."/>
            <person name="Siam R."/>
            <person name="Robertson A."/>
            <person name="Bajic V.B."/>
            <person name="Stingl U."/>
        </authorList>
    </citation>
    <scope>NUCLEOTIDE SEQUENCE [LARGE SCALE GENOMIC DNA]</scope>
    <source>
        <strain evidence="7 8">SSD-17B</strain>
    </source>
</reference>
<proteinExistence type="inferred from homology"/>
<keyword evidence="4 5" id="KW-0173">Coenzyme A biosynthesis</keyword>
<dbReference type="PROSITE" id="PS51219">
    <property type="entry name" value="DPCK"/>
    <property type="match status" value="1"/>
</dbReference>
<dbReference type="Pfam" id="PF01121">
    <property type="entry name" value="CoaE"/>
    <property type="match status" value="1"/>
</dbReference>
<dbReference type="InterPro" id="IPR001977">
    <property type="entry name" value="Depp_CoAkinase"/>
</dbReference>
<dbReference type="HAMAP" id="MF_00376">
    <property type="entry name" value="Dephospho_CoA_kinase"/>
    <property type="match status" value="1"/>
</dbReference>
<evidence type="ECO:0000256" key="1">
    <source>
        <dbReference type="ARBA" id="ARBA00009018"/>
    </source>
</evidence>
<sequence>MSIVIGLTGGIATGKSTVAKMFDEEDIPVIDTDKIARDVVDKGKPAYEKIVHHFSDDILLCTGHINRKKLGKIVFKDREERETLNDIVHPEVRRVVEKQIRRNTLLDEDIIVVDVPLLFESGFDELVDYTLVVFTDTTTQLERLMSRDSIKKEDAEKRINSQMSIKEKIVMADYKIDNSMSILETKRQFKQIHNKLKKLCGDES</sequence>
<comment type="pathway">
    <text evidence="5">Cofactor biosynthesis; coenzyme A biosynthesis; CoA from (R)-pantothenate: step 5/5.</text>
</comment>
<dbReference type="FunFam" id="3.40.50.300:FF:000485">
    <property type="entry name" value="Dephospho-CoA kinase CAB5"/>
    <property type="match status" value="1"/>
</dbReference>
<dbReference type="RefSeq" id="WP_008827058.1">
    <property type="nucleotide sequence ID" value="NZ_AFNU02000010.1"/>
</dbReference>
<name>U2FEZ4_9MOLU</name>
<dbReference type="AlphaFoldDB" id="U2FEZ4"/>
<dbReference type="GO" id="GO:0005524">
    <property type="term" value="F:ATP binding"/>
    <property type="evidence" value="ECO:0007669"/>
    <property type="project" value="UniProtKB-UniRule"/>
</dbReference>
<comment type="similarity">
    <text evidence="1 5">Belongs to the CoaE family.</text>
</comment>
<keyword evidence="2 5" id="KW-0547">Nucleotide-binding</keyword>
<dbReference type="SUPFAM" id="SSF52540">
    <property type="entry name" value="P-loop containing nucleoside triphosphate hydrolases"/>
    <property type="match status" value="1"/>
</dbReference>
<dbReference type="PANTHER" id="PTHR10695">
    <property type="entry name" value="DEPHOSPHO-COA KINASE-RELATED"/>
    <property type="match status" value="1"/>
</dbReference>
<evidence type="ECO:0000313" key="8">
    <source>
        <dbReference type="Proteomes" id="UP000005707"/>
    </source>
</evidence>
<dbReference type="GO" id="GO:0004140">
    <property type="term" value="F:dephospho-CoA kinase activity"/>
    <property type="evidence" value="ECO:0007669"/>
    <property type="project" value="UniProtKB-UniRule"/>
</dbReference>
<dbReference type="UniPathway" id="UPA00241">
    <property type="reaction ID" value="UER00356"/>
</dbReference>
<evidence type="ECO:0000256" key="2">
    <source>
        <dbReference type="ARBA" id="ARBA00022741"/>
    </source>
</evidence>